<dbReference type="EMBL" id="LNIX01000021">
    <property type="protein sequence ID" value="OXA43664.1"/>
    <property type="molecule type" value="Genomic_DNA"/>
</dbReference>
<dbReference type="SMART" id="SM00587">
    <property type="entry name" value="CHK"/>
    <property type="match status" value="1"/>
</dbReference>
<organism evidence="2 3">
    <name type="scientific">Folsomia candida</name>
    <name type="common">Springtail</name>
    <dbReference type="NCBI Taxonomy" id="158441"/>
    <lineage>
        <taxon>Eukaryota</taxon>
        <taxon>Metazoa</taxon>
        <taxon>Ecdysozoa</taxon>
        <taxon>Arthropoda</taxon>
        <taxon>Hexapoda</taxon>
        <taxon>Collembola</taxon>
        <taxon>Entomobryomorpha</taxon>
        <taxon>Isotomoidea</taxon>
        <taxon>Isotomidae</taxon>
        <taxon>Proisotominae</taxon>
        <taxon>Folsomia</taxon>
    </lineage>
</organism>
<dbReference type="Gene3D" id="3.90.1200.10">
    <property type="match status" value="1"/>
</dbReference>
<dbReference type="AlphaFoldDB" id="A0A226DFN0"/>
<dbReference type="OMA" id="CESATWI"/>
<name>A0A226DFN0_FOLCA</name>
<evidence type="ECO:0000313" key="3">
    <source>
        <dbReference type="Proteomes" id="UP000198287"/>
    </source>
</evidence>
<dbReference type="OrthoDB" id="8250698at2759"/>
<keyword evidence="3" id="KW-1185">Reference proteome</keyword>
<evidence type="ECO:0000313" key="2">
    <source>
        <dbReference type="EMBL" id="OXA43664.1"/>
    </source>
</evidence>
<dbReference type="PANTHER" id="PTHR11012">
    <property type="entry name" value="PROTEIN KINASE-LIKE DOMAIN-CONTAINING"/>
    <property type="match status" value="1"/>
</dbReference>
<gene>
    <name evidence="2" type="ORF">Fcan01_21475</name>
</gene>
<evidence type="ECO:0000259" key="1">
    <source>
        <dbReference type="SMART" id="SM00587"/>
    </source>
</evidence>
<sequence>MASSVLCDKKLREILQKYDPNLRITSYRVKLLHSLYLSEIHRIEANFEKDGEQFQTFFIVKTVPLNNSQGMKTVAEANLFYREALMYKVLLPRLKQEFGFNAFPRMLDASSNGVDDYIALLDLTLDGFRMVDRLKGLDWDHSLMTIQALAKLHASTYCLYGGDGKSILADFPCFVEKFSRLETSTRNTMFEMEKMLKDNGLEHLVSRVLKSMGHEGFAKVVSLFETIPTEFPSVINHGDLWTCNMFFKYGENDKENPLEVKFLDYQMPLISSRCFDLSYFIFISADIKVLNERMMELLRSYFEAFNALCGQFGAKLPLEFNGIELSWEYFLKEWNIYRDIGLLCALRLVPLMYWEPKTTNDSAIQLFVSDDKEANGQKEVRETIWSSRIMKEKLLNLIENHIPN</sequence>
<feature type="domain" description="CHK kinase-like" evidence="1">
    <location>
        <begin position="118"/>
        <end position="311"/>
    </location>
</feature>
<dbReference type="InterPro" id="IPR004119">
    <property type="entry name" value="EcKL"/>
</dbReference>
<dbReference type="Proteomes" id="UP000198287">
    <property type="component" value="Unassembled WGS sequence"/>
</dbReference>
<dbReference type="SUPFAM" id="SSF56112">
    <property type="entry name" value="Protein kinase-like (PK-like)"/>
    <property type="match status" value="1"/>
</dbReference>
<dbReference type="PANTHER" id="PTHR11012:SF30">
    <property type="entry name" value="PROTEIN KINASE-LIKE DOMAIN-CONTAINING"/>
    <property type="match status" value="1"/>
</dbReference>
<comment type="caution">
    <text evidence="2">The sequence shown here is derived from an EMBL/GenBank/DDBJ whole genome shotgun (WGS) entry which is preliminary data.</text>
</comment>
<proteinExistence type="predicted"/>
<protein>
    <recommendedName>
        <fullName evidence="1">CHK kinase-like domain-containing protein</fullName>
    </recommendedName>
</protein>
<dbReference type="InterPro" id="IPR015897">
    <property type="entry name" value="CHK_kinase-like"/>
</dbReference>
<dbReference type="Pfam" id="PF02958">
    <property type="entry name" value="EcKL"/>
    <property type="match status" value="1"/>
</dbReference>
<dbReference type="InterPro" id="IPR011009">
    <property type="entry name" value="Kinase-like_dom_sf"/>
</dbReference>
<reference evidence="2 3" key="1">
    <citation type="submission" date="2015-12" db="EMBL/GenBank/DDBJ databases">
        <title>The genome of Folsomia candida.</title>
        <authorList>
            <person name="Faddeeva A."/>
            <person name="Derks M.F."/>
            <person name="Anvar Y."/>
            <person name="Smit S."/>
            <person name="Van Straalen N."/>
            <person name="Roelofs D."/>
        </authorList>
    </citation>
    <scope>NUCLEOTIDE SEQUENCE [LARGE SCALE GENOMIC DNA]</scope>
    <source>
        <strain evidence="2 3">VU population</strain>
        <tissue evidence="2">Whole body</tissue>
    </source>
</reference>
<accession>A0A226DFN0</accession>